<keyword evidence="3" id="KW-1185">Reference proteome</keyword>
<dbReference type="PANTHER" id="PTHR12975:SF6">
    <property type="entry name" value="TRAFFICKING PROTEIN PARTICLE COMPLEX SUBUNIT 8"/>
    <property type="match status" value="1"/>
</dbReference>
<dbReference type="OrthoDB" id="203724at2759"/>
<reference evidence="2" key="1">
    <citation type="submission" date="2020-11" db="EMBL/GenBank/DDBJ databases">
        <authorList>
            <person name="Tran Van P."/>
        </authorList>
    </citation>
    <scope>NUCLEOTIDE SEQUENCE</scope>
</reference>
<gene>
    <name evidence="2" type="ORF">ONB1V03_LOCUS6656</name>
</gene>
<name>A0A7R9LX32_9ACAR</name>
<dbReference type="PANTHER" id="PTHR12975">
    <property type="entry name" value="TRANSPORT PROTEIN TRAPP"/>
    <property type="match status" value="1"/>
</dbReference>
<dbReference type="EMBL" id="OC917907">
    <property type="protein sequence ID" value="CAD7648251.1"/>
    <property type="molecule type" value="Genomic_DNA"/>
</dbReference>
<dbReference type="Pfam" id="PF12739">
    <property type="entry name" value="TRAPPC-Trs85"/>
    <property type="match status" value="1"/>
</dbReference>
<dbReference type="EMBL" id="CAJPVJ010003082">
    <property type="protein sequence ID" value="CAG2167144.1"/>
    <property type="molecule type" value="Genomic_DNA"/>
</dbReference>
<accession>A0A7R9LX32</accession>
<evidence type="ECO:0000313" key="3">
    <source>
        <dbReference type="Proteomes" id="UP000728032"/>
    </source>
</evidence>
<proteinExistence type="predicted"/>
<evidence type="ECO:0008006" key="4">
    <source>
        <dbReference type="Google" id="ProtNLM"/>
    </source>
</evidence>
<evidence type="ECO:0000313" key="2">
    <source>
        <dbReference type="EMBL" id="CAD7648251.1"/>
    </source>
</evidence>
<feature type="region of interest" description="Disordered" evidence="1">
    <location>
        <begin position="291"/>
        <end position="324"/>
    </location>
</feature>
<evidence type="ECO:0000256" key="1">
    <source>
        <dbReference type="SAM" id="MobiDB-lite"/>
    </source>
</evidence>
<dbReference type="GO" id="GO:1990072">
    <property type="term" value="C:TRAPPIII protein complex"/>
    <property type="evidence" value="ECO:0007669"/>
    <property type="project" value="TreeGrafter"/>
</dbReference>
<sequence length="1016" mass="112292">MKSSVDSFRDLVSKVFSTHFVVIATDKTQHLLKHTIDDTVDNLLNHFQTVQKLTLTIRDLCGHNAYPLHGLRLHFSDGPALKSRPNANQIKKLQFELISSMTPHLYPSDSDYPPPAGAVTDVGGDTGGNVGAGGQGSTTTPWFDKWKHLFIDTFELSEHDFIGTNFGSFFVITDQELESFKDIFATFITQIKQMSWIRWIQPDFVRYYVVLSEQSLETHRSMNTPKAALFRELQSIYPNSYWLQIDTQLLSQTPTAGAADSGDDHVFCDNNSAGRPVARYDSSESCNHVTTPSASPAFGESGDPLMAHKHINNNSGGRLSSASSDQSLTHSVASLSLQDLSQRYLQPVLKSSAPVPKYAVLGAAIDAMFKEFVTKTLIPWAEKHIKLLGDSIAARKGFRRSIFSATKSLIGSMSSPALNSKVTSGAQSVVYMPEAPEMQLRKLGDMAMSLGMYELAYQSYYSAKKDFQSESAWLYYASACEASAVASYFTNKFQRHYFDQSITCYVDTCRAMALATRATILATEAVRNVWPNEAANLFIRMTGDDSDLRSALFLEQASLCFVAAGARHRKSAFHYVLAGHRYNRCGLKHYALAAYQKFTGSQWTSAADHVNLTIARLFLTIATNHPTPGAYGDDYRRRGLELLRRNASKQLFFQEFIREVKRDLEFSGADTATTVGDNYHYLDIPFIHSMACEPVDGSVVSTAAVDRHKGQHNVCFIGEELVFKLCLKTPFPYVLHRLCFYTNCATPGALTCPPITSTLDATDEETVIYMSVIPQTECEFDILGLDYRCDDIVDIKSPLTEKLAKGLCFKAIKSLPLIQMEISSHRLTAPAVTGVVSAGGLVPLFATELIDLSIRLSSAGSVNQWKPSSIRLTSNAIVVNESTGSLKVGSTKESDIDVDFHKNNALKIQIPVTLGPYDLYFKLQYRDGTSNKSRTVSKTIGLDVKECLRLDTSPAPEVISLTNTLLNGESVFVNPFVDQRLEIPALMTAHVLTDGRAVNWTVTTGAGDERVGVIRL</sequence>
<dbReference type="Proteomes" id="UP000728032">
    <property type="component" value="Unassembled WGS sequence"/>
</dbReference>
<feature type="compositionally biased region" description="Polar residues" evidence="1">
    <location>
        <begin position="312"/>
        <end position="324"/>
    </location>
</feature>
<organism evidence="2">
    <name type="scientific">Oppiella nova</name>
    <dbReference type="NCBI Taxonomy" id="334625"/>
    <lineage>
        <taxon>Eukaryota</taxon>
        <taxon>Metazoa</taxon>
        <taxon>Ecdysozoa</taxon>
        <taxon>Arthropoda</taxon>
        <taxon>Chelicerata</taxon>
        <taxon>Arachnida</taxon>
        <taxon>Acari</taxon>
        <taxon>Acariformes</taxon>
        <taxon>Sarcoptiformes</taxon>
        <taxon>Oribatida</taxon>
        <taxon>Brachypylina</taxon>
        <taxon>Oppioidea</taxon>
        <taxon>Oppiidae</taxon>
        <taxon>Oppiella</taxon>
    </lineage>
</organism>
<dbReference type="AlphaFoldDB" id="A0A7R9LX32"/>
<dbReference type="InterPro" id="IPR024420">
    <property type="entry name" value="TRAPP_III_complex_Trs85"/>
</dbReference>
<protein>
    <recommendedName>
        <fullName evidence="4">Trafficking protein particle complex subunit 8</fullName>
    </recommendedName>
</protein>